<dbReference type="RefSeq" id="WP_284305552.1">
    <property type="nucleotide sequence ID" value="NZ_BSUO01000001.1"/>
</dbReference>
<feature type="signal peptide" evidence="2">
    <location>
        <begin position="1"/>
        <end position="20"/>
    </location>
</feature>
<evidence type="ECO:0000313" key="4">
    <source>
        <dbReference type="Proteomes" id="UP001157126"/>
    </source>
</evidence>
<keyword evidence="4" id="KW-1185">Reference proteome</keyword>
<feature type="region of interest" description="Disordered" evidence="1">
    <location>
        <begin position="169"/>
        <end position="193"/>
    </location>
</feature>
<name>A0ABQ6IX64_9MICO</name>
<dbReference type="Proteomes" id="UP001157126">
    <property type="component" value="Unassembled WGS sequence"/>
</dbReference>
<dbReference type="EMBL" id="BSUO01000001">
    <property type="protein sequence ID" value="GMA42094.1"/>
    <property type="molecule type" value="Genomic_DNA"/>
</dbReference>
<protein>
    <recommendedName>
        <fullName evidence="5">Lipoprotein</fullName>
    </recommendedName>
</protein>
<comment type="caution">
    <text evidence="3">The sequence shown here is derived from an EMBL/GenBank/DDBJ whole genome shotgun (WGS) entry which is preliminary data.</text>
</comment>
<organism evidence="3 4">
    <name type="scientific">Mobilicoccus caccae</name>
    <dbReference type="NCBI Taxonomy" id="1859295"/>
    <lineage>
        <taxon>Bacteria</taxon>
        <taxon>Bacillati</taxon>
        <taxon>Actinomycetota</taxon>
        <taxon>Actinomycetes</taxon>
        <taxon>Micrococcales</taxon>
        <taxon>Dermatophilaceae</taxon>
        <taxon>Mobilicoccus</taxon>
    </lineage>
</organism>
<evidence type="ECO:0000256" key="1">
    <source>
        <dbReference type="SAM" id="MobiDB-lite"/>
    </source>
</evidence>
<keyword evidence="2" id="KW-0732">Signal</keyword>
<proteinExistence type="predicted"/>
<feature type="chain" id="PRO_5045475347" description="Lipoprotein" evidence="2">
    <location>
        <begin position="21"/>
        <end position="206"/>
    </location>
</feature>
<reference evidence="4" key="1">
    <citation type="journal article" date="2019" name="Int. J. Syst. Evol. Microbiol.">
        <title>The Global Catalogue of Microorganisms (GCM) 10K type strain sequencing project: providing services to taxonomists for standard genome sequencing and annotation.</title>
        <authorList>
            <consortium name="The Broad Institute Genomics Platform"/>
            <consortium name="The Broad Institute Genome Sequencing Center for Infectious Disease"/>
            <person name="Wu L."/>
            <person name="Ma J."/>
        </authorList>
    </citation>
    <scope>NUCLEOTIDE SEQUENCE [LARGE SCALE GENOMIC DNA]</scope>
    <source>
        <strain evidence="4">NBRC 113072</strain>
    </source>
</reference>
<evidence type="ECO:0000313" key="3">
    <source>
        <dbReference type="EMBL" id="GMA42094.1"/>
    </source>
</evidence>
<accession>A0ABQ6IX64</accession>
<evidence type="ECO:0000256" key="2">
    <source>
        <dbReference type="SAM" id="SignalP"/>
    </source>
</evidence>
<dbReference type="PROSITE" id="PS51257">
    <property type="entry name" value="PROKAR_LIPOPROTEIN"/>
    <property type="match status" value="1"/>
</dbReference>
<evidence type="ECO:0008006" key="5">
    <source>
        <dbReference type="Google" id="ProtNLM"/>
    </source>
</evidence>
<gene>
    <name evidence="3" type="ORF">GCM10025883_41390</name>
</gene>
<sequence length="206" mass="21077">MSMKKTVLAGTLLAAVSVVGGCGTTPEAPAVAASPPGAGNLSGSASAPMPTLSSDYPTFTSVKELAQASQLIVRGKVVSGPKKADEASQVGGNSENDIPSVVYEVAVDKVYKGDAVDRIHVIQPDQTRVTLSEKKTPLTAGRSVLLFLNDPGVTFEGLSVHSTYGNDQGYVSLTGSPTDPKPVGQQESVPLPATLAELEREISGAG</sequence>